<dbReference type="Gene3D" id="3.30.565.10">
    <property type="entry name" value="Histidine kinase-like ATPase, C-terminal domain"/>
    <property type="match status" value="1"/>
</dbReference>
<feature type="region of interest" description="Disordered" evidence="1">
    <location>
        <begin position="63"/>
        <end position="101"/>
    </location>
</feature>
<evidence type="ECO:0000256" key="1">
    <source>
        <dbReference type="SAM" id="MobiDB-lite"/>
    </source>
</evidence>
<organism evidence="2 3">
    <name type="scientific">Vanilla planifolia</name>
    <name type="common">Vanilla</name>
    <dbReference type="NCBI Taxonomy" id="51239"/>
    <lineage>
        <taxon>Eukaryota</taxon>
        <taxon>Viridiplantae</taxon>
        <taxon>Streptophyta</taxon>
        <taxon>Embryophyta</taxon>
        <taxon>Tracheophyta</taxon>
        <taxon>Spermatophyta</taxon>
        <taxon>Magnoliopsida</taxon>
        <taxon>Liliopsida</taxon>
        <taxon>Asparagales</taxon>
        <taxon>Orchidaceae</taxon>
        <taxon>Vanilloideae</taxon>
        <taxon>Vanilleae</taxon>
        <taxon>Vanilla</taxon>
    </lineage>
</organism>
<dbReference type="SUPFAM" id="SSF55874">
    <property type="entry name" value="ATPase domain of HSP90 chaperone/DNA topoisomerase II/histidine kinase"/>
    <property type="match status" value="1"/>
</dbReference>
<accession>A0A835URY5</accession>
<comment type="caution">
    <text evidence="2">The sequence shown here is derived from an EMBL/GenBank/DDBJ whole genome shotgun (WGS) entry which is preliminary data.</text>
</comment>
<protein>
    <submittedName>
        <fullName evidence="2">Uncharacterized protein</fullName>
    </submittedName>
</protein>
<evidence type="ECO:0000313" key="2">
    <source>
        <dbReference type="EMBL" id="KAG0471772.1"/>
    </source>
</evidence>
<dbReference type="AlphaFoldDB" id="A0A835URY5"/>
<sequence>MTVKIDPSNCCLNHSKGQSILAIKFHGAICVVDQALQRLRTWAVGISPQDLPFLFTKFAQNKAGSDKRHNGTGLGLKDLHENNKDSNGAFKQTTLKEQVHR</sequence>
<feature type="compositionally biased region" description="Polar residues" evidence="1">
    <location>
        <begin position="85"/>
        <end position="101"/>
    </location>
</feature>
<dbReference type="InterPro" id="IPR036890">
    <property type="entry name" value="HATPase_C_sf"/>
</dbReference>
<dbReference type="EMBL" id="JADCNM010000008">
    <property type="protein sequence ID" value="KAG0471772.1"/>
    <property type="molecule type" value="Genomic_DNA"/>
</dbReference>
<reference evidence="2 3" key="1">
    <citation type="journal article" date="2020" name="Nat. Food">
        <title>A phased Vanilla planifolia genome enables genetic improvement of flavour and production.</title>
        <authorList>
            <person name="Hasing T."/>
            <person name="Tang H."/>
            <person name="Brym M."/>
            <person name="Khazi F."/>
            <person name="Huang T."/>
            <person name="Chambers A.H."/>
        </authorList>
    </citation>
    <scope>NUCLEOTIDE SEQUENCE [LARGE SCALE GENOMIC DNA]</scope>
    <source>
        <tissue evidence="2">Leaf</tissue>
    </source>
</reference>
<name>A0A835URY5_VANPL</name>
<dbReference type="OrthoDB" id="1652966at2759"/>
<evidence type="ECO:0000313" key="3">
    <source>
        <dbReference type="Proteomes" id="UP000639772"/>
    </source>
</evidence>
<proteinExistence type="predicted"/>
<dbReference type="Proteomes" id="UP000639772">
    <property type="component" value="Unassembled WGS sequence"/>
</dbReference>
<gene>
    <name evidence="2" type="ORF">HPP92_016318</name>
</gene>